<evidence type="ECO:0000313" key="2">
    <source>
        <dbReference type="Proteomes" id="UP001189624"/>
    </source>
</evidence>
<reference evidence="1" key="1">
    <citation type="submission" date="2023-10" db="EMBL/GenBank/DDBJ databases">
        <authorList>
            <person name="Domelevo Entfellner J.-B."/>
        </authorList>
    </citation>
    <scope>NUCLEOTIDE SEQUENCE</scope>
</reference>
<dbReference type="EMBL" id="OY731405">
    <property type="protein sequence ID" value="CAJ1972242.1"/>
    <property type="molecule type" value="Genomic_DNA"/>
</dbReference>
<dbReference type="Gramene" id="rna-AYBTSS11_LOCUS24291">
    <property type="protein sequence ID" value="CAJ1972242.1"/>
    <property type="gene ID" value="gene-AYBTSS11_LOCUS24291"/>
</dbReference>
<dbReference type="AlphaFoldDB" id="A0AA86TLR4"/>
<proteinExistence type="predicted"/>
<name>A0AA86TLR4_9FABA</name>
<dbReference type="Proteomes" id="UP001189624">
    <property type="component" value="Chromosome 8"/>
</dbReference>
<evidence type="ECO:0000313" key="1">
    <source>
        <dbReference type="EMBL" id="CAJ1972242.1"/>
    </source>
</evidence>
<protein>
    <submittedName>
        <fullName evidence="1">Uncharacterized protein</fullName>
    </submittedName>
</protein>
<accession>A0AA86TLR4</accession>
<sequence>MRQLKQLPFAANKLHFQLYIRDKILVETHMHALYTVNHIALLRLHDPSLSKVDVSPFSLLPLVVCSCRAVLGTGPSEHAKPPQQFPWQLPFLATLTMEV</sequence>
<organism evidence="1 2">
    <name type="scientific">Sphenostylis stenocarpa</name>
    <dbReference type="NCBI Taxonomy" id="92480"/>
    <lineage>
        <taxon>Eukaryota</taxon>
        <taxon>Viridiplantae</taxon>
        <taxon>Streptophyta</taxon>
        <taxon>Embryophyta</taxon>
        <taxon>Tracheophyta</taxon>
        <taxon>Spermatophyta</taxon>
        <taxon>Magnoliopsida</taxon>
        <taxon>eudicotyledons</taxon>
        <taxon>Gunneridae</taxon>
        <taxon>Pentapetalae</taxon>
        <taxon>rosids</taxon>
        <taxon>fabids</taxon>
        <taxon>Fabales</taxon>
        <taxon>Fabaceae</taxon>
        <taxon>Papilionoideae</taxon>
        <taxon>50 kb inversion clade</taxon>
        <taxon>NPAAA clade</taxon>
        <taxon>indigoferoid/millettioid clade</taxon>
        <taxon>Phaseoleae</taxon>
        <taxon>Sphenostylis</taxon>
    </lineage>
</organism>
<keyword evidence="2" id="KW-1185">Reference proteome</keyword>
<gene>
    <name evidence="1" type="ORF">AYBTSS11_LOCUS24291</name>
</gene>